<evidence type="ECO:0000256" key="1">
    <source>
        <dbReference type="SAM" id="MobiDB-lite"/>
    </source>
</evidence>
<evidence type="ECO:0000313" key="4">
    <source>
        <dbReference type="EMBL" id="NOL43836.1"/>
    </source>
</evidence>
<sequence length="394" mass="41563">MHHGRPAPPRPPRRVPAGAPPLTQLQPSRPRTPAPQRGPWLFGRFLAGFVVLLLVVAGGAATGWFVRQDRLSIDTAEALAAAKPSVVRVLATTCSGTGEGTGSIVGDGLVLTAAIAVQEAKGVAVITSDGLVRRANVLRAGNGIALLQVIGAPSARTLPLATGTPDPQAARALIGYTQSGELTVQTVESVRRPRPLSEVMNLGKLGGPVVSRSGELVGMVVGENVAAARIVPAAELKGYVAQTDGVADLGGRCDESRGPASAVTPKLQVAPTQLATQAQKTLANYLTLQNRHDFQAVRAVYSPRLAGALSVEQDRRSHQTTYFFNPVLTEITQNADNSVNVRMSFLALFASTAHQSGGQTCNRLDTRYKLVWSGRTLLIDQSRPMTDPRPCEST</sequence>
<feature type="region of interest" description="Disordered" evidence="1">
    <location>
        <begin position="1"/>
        <end position="36"/>
    </location>
</feature>
<name>A0A7Y4P1L9_9ACTN</name>
<reference evidence="4 5" key="1">
    <citation type="submission" date="2020-05" db="EMBL/GenBank/DDBJ databases">
        <title>Genome sequence of Kribbella sandramycini ATCC 39419.</title>
        <authorList>
            <person name="Maclea K.S."/>
            <person name="Fair J.L."/>
        </authorList>
    </citation>
    <scope>NUCLEOTIDE SEQUENCE [LARGE SCALE GENOMIC DNA]</scope>
    <source>
        <strain evidence="4 5">ATCC 39419</strain>
    </source>
</reference>
<dbReference type="GO" id="GO:0008233">
    <property type="term" value="F:peptidase activity"/>
    <property type="evidence" value="ECO:0007669"/>
    <property type="project" value="UniProtKB-KW"/>
</dbReference>
<keyword evidence="5" id="KW-1185">Reference proteome</keyword>
<dbReference type="EMBL" id="JABJRC010000007">
    <property type="protein sequence ID" value="NOL43836.1"/>
    <property type="molecule type" value="Genomic_DNA"/>
</dbReference>
<keyword evidence="2" id="KW-1133">Transmembrane helix</keyword>
<dbReference type="InterPro" id="IPR009003">
    <property type="entry name" value="Peptidase_S1_PA"/>
</dbReference>
<organism evidence="4 5">
    <name type="scientific">Kribbella sandramycini</name>
    <dbReference type="NCBI Taxonomy" id="60450"/>
    <lineage>
        <taxon>Bacteria</taxon>
        <taxon>Bacillati</taxon>
        <taxon>Actinomycetota</taxon>
        <taxon>Actinomycetes</taxon>
        <taxon>Propionibacteriales</taxon>
        <taxon>Kribbellaceae</taxon>
        <taxon>Kribbella</taxon>
    </lineage>
</organism>
<accession>A0A7Y4P1L9</accession>
<dbReference type="RefSeq" id="WP_171677080.1">
    <property type="nucleotide sequence ID" value="NZ_BAAAGT010000011.1"/>
</dbReference>
<reference evidence="3 6" key="2">
    <citation type="submission" date="2020-08" db="EMBL/GenBank/DDBJ databases">
        <title>Sequencing the genomes of 1000 actinobacteria strains.</title>
        <authorList>
            <person name="Klenk H.-P."/>
        </authorList>
    </citation>
    <scope>NUCLEOTIDE SEQUENCE [LARGE SCALE GENOMIC DNA]</scope>
    <source>
        <strain evidence="3 6">DSM 15626</strain>
    </source>
</reference>
<dbReference type="Pfam" id="PF13365">
    <property type="entry name" value="Trypsin_2"/>
    <property type="match status" value="1"/>
</dbReference>
<dbReference type="GO" id="GO:0006508">
    <property type="term" value="P:proteolysis"/>
    <property type="evidence" value="ECO:0007669"/>
    <property type="project" value="UniProtKB-KW"/>
</dbReference>
<comment type="caution">
    <text evidence="4">The sequence shown here is derived from an EMBL/GenBank/DDBJ whole genome shotgun (WGS) entry which is preliminary data.</text>
</comment>
<keyword evidence="2" id="KW-0812">Transmembrane</keyword>
<keyword evidence="4" id="KW-0645">Protease</keyword>
<keyword evidence="4" id="KW-0378">Hydrolase</keyword>
<dbReference type="AlphaFoldDB" id="A0A7Y4P1L9"/>
<dbReference type="Proteomes" id="UP000534306">
    <property type="component" value="Unassembled WGS sequence"/>
</dbReference>
<dbReference type="EMBL" id="JACHKF010000001">
    <property type="protein sequence ID" value="MBB6570692.1"/>
    <property type="molecule type" value="Genomic_DNA"/>
</dbReference>
<keyword evidence="2" id="KW-0472">Membrane</keyword>
<dbReference type="Gene3D" id="2.40.10.120">
    <property type="match status" value="1"/>
</dbReference>
<evidence type="ECO:0000256" key="2">
    <source>
        <dbReference type="SAM" id="Phobius"/>
    </source>
</evidence>
<dbReference type="SUPFAM" id="SSF50494">
    <property type="entry name" value="Trypsin-like serine proteases"/>
    <property type="match status" value="1"/>
</dbReference>
<evidence type="ECO:0000313" key="5">
    <source>
        <dbReference type="Proteomes" id="UP000534306"/>
    </source>
</evidence>
<protein>
    <submittedName>
        <fullName evidence="4">Serine protease</fullName>
    </submittedName>
</protein>
<proteinExistence type="predicted"/>
<dbReference type="Proteomes" id="UP000553957">
    <property type="component" value="Unassembled WGS sequence"/>
</dbReference>
<evidence type="ECO:0000313" key="3">
    <source>
        <dbReference type="EMBL" id="MBB6570692.1"/>
    </source>
</evidence>
<gene>
    <name evidence="3" type="ORF">HNR71_006329</name>
    <name evidence="4" type="ORF">HPO96_26665</name>
</gene>
<evidence type="ECO:0000313" key="6">
    <source>
        <dbReference type="Proteomes" id="UP000553957"/>
    </source>
</evidence>
<feature type="compositionally biased region" description="Pro residues" evidence="1">
    <location>
        <begin position="1"/>
        <end position="10"/>
    </location>
</feature>
<feature type="transmembrane region" description="Helical" evidence="2">
    <location>
        <begin position="45"/>
        <end position="66"/>
    </location>
</feature>